<dbReference type="AlphaFoldDB" id="A0AAV9T965"/>
<keyword evidence="3" id="KW-1185">Reference proteome</keyword>
<accession>A0AAV9T965</accession>
<dbReference type="Proteomes" id="UP001327957">
    <property type="component" value="Unassembled WGS sequence"/>
</dbReference>
<feature type="region of interest" description="Disordered" evidence="1">
    <location>
        <begin position="63"/>
        <end position="90"/>
    </location>
</feature>
<feature type="compositionally biased region" description="Basic and acidic residues" evidence="1">
    <location>
        <begin position="76"/>
        <end position="90"/>
    </location>
</feature>
<dbReference type="EMBL" id="JASAOK010000043">
    <property type="protein sequence ID" value="KAK6215387.1"/>
    <property type="molecule type" value="Genomic_DNA"/>
</dbReference>
<protein>
    <submittedName>
        <fullName evidence="2">Uncharacterized protein</fullName>
    </submittedName>
</protein>
<evidence type="ECO:0000256" key="1">
    <source>
        <dbReference type="SAM" id="MobiDB-lite"/>
    </source>
</evidence>
<gene>
    <name evidence="2" type="ORF">QIS74_08406</name>
</gene>
<comment type="caution">
    <text evidence="2">The sequence shown here is derived from an EMBL/GenBank/DDBJ whole genome shotgun (WGS) entry which is preliminary data.</text>
</comment>
<evidence type="ECO:0000313" key="2">
    <source>
        <dbReference type="EMBL" id="KAK6215387.1"/>
    </source>
</evidence>
<organism evidence="2 3">
    <name type="scientific">Colletotrichum tabaci</name>
    <dbReference type="NCBI Taxonomy" id="1209068"/>
    <lineage>
        <taxon>Eukaryota</taxon>
        <taxon>Fungi</taxon>
        <taxon>Dikarya</taxon>
        <taxon>Ascomycota</taxon>
        <taxon>Pezizomycotina</taxon>
        <taxon>Sordariomycetes</taxon>
        <taxon>Hypocreomycetidae</taxon>
        <taxon>Glomerellales</taxon>
        <taxon>Glomerellaceae</taxon>
        <taxon>Colletotrichum</taxon>
        <taxon>Colletotrichum destructivum species complex</taxon>
    </lineage>
</organism>
<evidence type="ECO:0000313" key="3">
    <source>
        <dbReference type="Proteomes" id="UP001327957"/>
    </source>
</evidence>
<name>A0AAV9T965_9PEZI</name>
<proteinExistence type="predicted"/>
<reference evidence="2 3" key="1">
    <citation type="submission" date="2023-04" db="EMBL/GenBank/DDBJ databases">
        <title>Colletotrichum tabacum stain YC1 causing leaf anthracnose on Nicotiana tabacum(L.) cv.</title>
        <authorList>
            <person name="Ji Z."/>
            <person name="Wang M."/>
            <person name="Zhang J."/>
            <person name="Wang N."/>
            <person name="Zhou Z."/>
        </authorList>
    </citation>
    <scope>NUCLEOTIDE SEQUENCE [LARGE SCALE GENOMIC DNA]</scope>
    <source>
        <strain evidence="2 3">YC1</strain>
    </source>
</reference>
<sequence>MAGAGDGCALRKESVKASRPPMNCWATDLRYGFVVCRTQLEQDWVNTPDAVAKMNMEVRMMKERCKEAPPQKPVRRPRDGNTGKRVENLDKNGDATIVVPVLL</sequence>